<dbReference type="PANTHER" id="PTHR30288:SF0">
    <property type="entry name" value="FLAGELLAR HOOK-ASSOCIATED PROTEIN 2"/>
    <property type="match status" value="1"/>
</dbReference>
<evidence type="ECO:0000313" key="8">
    <source>
        <dbReference type="EMBL" id="ASN04730.1"/>
    </source>
</evidence>
<evidence type="ECO:0000256" key="5">
    <source>
        <dbReference type="RuleBase" id="RU362066"/>
    </source>
</evidence>
<keyword evidence="9" id="KW-1185">Reference proteome</keyword>
<dbReference type="PANTHER" id="PTHR30288">
    <property type="entry name" value="FLAGELLAR CAP/ASSEMBLY PROTEIN FLID"/>
    <property type="match status" value="1"/>
</dbReference>
<keyword evidence="4 5" id="KW-0975">Bacterial flagellum</keyword>
<evidence type="ECO:0000256" key="2">
    <source>
        <dbReference type="ARBA" id="ARBA00011255"/>
    </source>
</evidence>
<dbReference type="GO" id="GO:0009424">
    <property type="term" value="C:bacterial-type flagellum hook"/>
    <property type="evidence" value="ECO:0007669"/>
    <property type="project" value="UniProtKB-UniRule"/>
</dbReference>
<dbReference type="GO" id="GO:0005576">
    <property type="term" value="C:extracellular region"/>
    <property type="evidence" value="ECO:0007669"/>
    <property type="project" value="UniProtKB-SubCell"/>
</dbReference>
<keyword evidence="8" id="KW-0282">Flagellum</keyword>
<dbReference type="NCBIfam" id="NF005833">
    <property type="entry name" value="PRK07737.1"/>
    <property type="match status" value="1"/>
</dbReference>
<feature type="domain" description="Flagellar hook-associated protein 2 C-terminal" evidence="7">
    <location>
        <begin position="229"/>
        <end position="488"/>
    </location>
</feature>
<evidence type="ECO:0000259" key="7">
    <source>
        <dbReference type="Pfam" id="PF07195"/>
    </source>
</evidence>
<dbReference type="RefSeq" id="WP_089531581.1">
    <property type="nucleotide sequence ID" value="NZ_CP022437.1"/>
</dbReference>
<comment type="subunit">
    <text evidence="2 5">Homopentamer.</text>
</comment>
<comment type="similarity">
    <text evidence="1 5">Belongs to the FliD family.</text>
</comment>
<dbReference type="InterPro" id="IPR003481">
    <property type="entry name" value="FliD_N"/>
</dbReference>
<dbReference type="EMBL" id="CP022437">
    <property type="protein sequence ID" value="ASN04730.1"/>
    <property type="molecule type" value="Genomic_DNA"/>
</dbReference>
<accession>A0A221MAV0</accession>
<dbReference type="InterPro" id="IPR010809">
    <property type="entry name" value="FliD_C"/>
</dbReference>
<comment type="function">
    <text evidence="5">Required for morphogenesis and for the elongation of the flagellar filament by facilitating polymerization of the flagellin monomers at the tip of growing filament. Forms a capping structure, which prevents flagellin subunits (transported through the central channel of the flagellum) from leaking out without polymerization at the distal end.</text>
</comment>
<keyword evidence="3" id="KW-0175">Coiled coil</keyword>
<protein>
    <recommendedName>
        <fullName evidence="5">Flagellar hook-associated protein 2</fullName>
        <shortName evidence="5">HAP2</shortName>
    </recommendedName>
    <alternativeName>
        <fullName evidence="5">Flagellar cap protein</fullName>
    </alternativeName>
</protein>
<dbReference type="GO" id="GO:0007155">
    <property type="term" value="P:cell adhesion"/>
    <property type="evidence" value="ECO:0007669"/>
    <property type="project" value="InterPro"/>
</dbReference>
<comment type="subcellular location">
    <subcellularLocation>
        <location evidence="5">Secreted</location>
    </subcellularLocation>
    <subcellularLocation>
        <location evidence="5">Bacterial flagellum</location>
    </subcellularLocation>
</comment>
<keyword evidence="5" id="KW-0964">Secreted</keyword>
<evidence type="ECO:0000256" key="4">
    <source>
        <dbReference type="ARBA" id="ARBA00023143"/>
    </source>
</evidence>
<dbReference type="OrthoDB" id="9776025at2"/>
<dbReference type="Pfam" id="PF02465">
    <property type="entry name" value="FliD_N"/>
    <property type="match status" value="1"/>
</dbReference>
<evidence type="ECO:0000256" key="3">
    <source>
        <dbReference type="ARBA" id="ARBA00023054"/>
    </source>
</evidence>
<sequence>MRIGGLATGMDIDQLVGKLMKAERMPLDRMEQDKITLTWKRDAFRDVNKKLLELDNMMLGMKYDSTYNAKSVTSSMKDAVIATGTASSSNGVYDIEVTRLAESAINIGGVIGTSIDPNAKLADQTFTGGFVEETFEFYTFFDKDGNKETHSYKVSGDDTLNDVLNRITEDDNNVRAFFDQQSDKIVLETTRTGDYNQSAEYGGAEIGFDTNNEFFTNTLKLATAEESGGKNAEFIYNGALTINSKENNYTLNGITFEFKDVTNGKSAKLTVDNNVDASFESIMKFVDKYNDVVETLNESQREETYRDYKPLTDKQREELSEDEAKLWDEKAKSGILSNESIISDGMFSMRRSWYANVETGGDYTSLTQVGLTTSNDYMDGGKLIVDPVELKKALSENPDAVQKLFSNSEEGASRGIVNRLEDSLESTMGRIEERAGGGSDTLENYTLGKRMKDLNEQISAFEDRLVRVETRYWGEFTAMEKAIQRMNQQSAQLMSQFGGA</sequence>
<dbReference type="GO" id="GO:0009421">
    <property type="term" value="C:bacterial-type flagellum filament cap"/>
    <property type="evidence" value="ECO:0007669"/>
    <property type="project" value="InterPro"/>
</dbReference>
<dbReference type="AlphaFoldDB" id="A0A221MAV0"/>
<name>A0A221MAV0_9BACI</name>
<feature type="domain" description="Flagellar hook-associated protein 2 N-terminal" evidence="6">
    <location>
        <begin position="8"/>
        <end position="103"/>
    </location>
</feature>
<keyword evidence="8" id="KW-0966">Cell projection</keyword>
<dbReference type="Proteomes" id="UP000204391">
    <property type="component" value="Chromosome"/>
</dbReference>
<dbReference type="Pfam" id="PF07195">
    <property type="entry name" value="FliD_C"/>
    <property type="match status" value="1"/>
</dbReference>
<evidence type="ECO:0000313" key="9">
    <source>
        <dbReference type="Proteomes" id="UP000204391"/>
    </source>
</evidence>
<gene>
    <name evidence="8" type="ORF">CFK40_06730</name>
</gene>
<evidence type="ECO:0000259" key="6">
    <source>
        <dbReference type="Pfam" id="PF02465"/>
    </source>
</evidence>
<dbReference type="KEGG" id="vne:CFK40_06730"/>
<organism evidence="8 9">
    <name type="scientific">Virgibacillus necropolis</name>
    <dbReference type="NCBI Taxonomy" id="163877"/>
    <lineage>
        <taxon>Bacteria</taxon>
        <taxon>Bacillati</taxon>
        <taxon>Bacillota</taxon>
        <taxon>Bacilli</taxon>
        <taxon>Bacillales</taxon>
        <taxon>Bacillaceae</taxon>
        <taxon>Virgibacillus</taxon>
    </lineage>
</organism>
<dbReference type="GO" id="GO:0071973">
    <property type="term" value="P:bacterial-type flagellum-dependent cell motility"/>
    <property type="evidence" value="ECO:0007669"/>
    <property type="project" value="TreeGrafter"/>
</dbReference>
<evidence type="ECO:0000256" key="1">
    <source>
        <dbReference type="ARBA" id="ARBA00009764"/>
    </source>
</evidence>
<proteinExistence type="inferred from homology"/>
<dbReference type="InterPro" id="IPR040026">
    <property type="entry name" value="FliD"/>
</dbReference>
<reference evidence="8 9" key="1">
    <citation type="journal article" date="2003" name="Int. J. Syst. Evol. Microbiol.">
        <title>Virgibacillus carmonensis sp. nov., Virgibacillus necropolis sp. nov. and Virgibacillus picturae sp. nov., three novel species isolated from deteriorated mural paintings, transfer of the species of the genus salibacillus to Virgibacillus, as Virgibacillus marismortui comb. nov. and Virgibacillus salexigens comb. nov., and emended description of the genus Virgibacillus.</title>
        <authorList>
            <person name="Heyrman J."/>
            <person name="Logan N.A."/>
            <person name="Busse H.J."/>
            <person name="Balcaen A."/>
            <person name="Lebbe L."/>
            <person name="Rodriguez-Diaz M."/>
            <person name="Swings J."/>
            <person name="De Vos P."/>
        </authorList>
    </citation>
    <scope>NUCLEOTIDE SEQUENCE [LARGE SCALE GENOMIC DNA]</scope>
    <source>
        <strain evidence="8 9">LMG 19488</strain>
    </source>
</reference>
<keyword evidence="8" id="KW-0969">Cilium</keyword>